<dbReference type="RefSeq" id="WP_011017350.1">
    <property type="nucleotide sequence ID" value="NC_004070.1"/>
</dbReference>
<dbReference type="Gene3D" id="1.10.150.130">
    <property type="match status" value="1"/>
</dbReference>
<dbReference type="InterPro" id="IPR011010">
    <property type="entry name" value="DNA_brk_join_enz"/>
</dbReference>
<name>A0A0H2UU51_STRP3</name>
<dbReference type="CDD" id="cd00397">
    <property type="entry name" value="DNA_BRE_C"/>
    <property type="match status" value="1"/>
</dbReference>
<keyword evidence="2" id="KW-0238">DNA-binding</keyword>
<dbReference type="Pfam" id="PF14657">
    <property type="entry name" value="Arm-DNA-bind_4"/>
    <property type="match status" value="1"/>
</dbReference>
<keyword evidence="3" id="KW-0233">DNA recombination</keyword>
<dbReference type="InterPro" id="IPR013762">
    <property type="entry name" value="Integrase-like_cat_sf"/>
</dbReference>
<dbReference type="Pfam" id="PF00589">
    <property type="entry name" value="Phage_integrase"/>
    <property type="match status" value="1"/>
</dbReference>
<dbReference type="KEGG" id="spg:SpyM3_0681"/>
<sequence length="398" mass="46612">MKYNKTKYPNIFWYETLKGKRYYIRRSYFFQGKKKEITKSGLKTIPEARAALTEIEKQINEKSIGINMNITVSGYWEIFHEKRVATKRWTPNTEETYKSLMKNNILKEYGSVKLRNLNRNDYEVYIANMLMTKPRESVKCINNCFMAMLNDAVLNGNIPANRLKGIYVGESTIPPKNKKVTMEQFQEWFIKAEQMMDKIFFSLTYLTIFGLRRGEIFGIRQMDIRFHHDGRAILKLHDSRSNHTKNGRHGLKTKESERYVMLDLKGTELLLFLRDNATAIKKRLSIIKDKEWDYISIKEDGNLINPNKLNDEFEKVNESVGFRVTPHMMRHFFTTQSIIAGVPMEALSKALGHTKMYMTDKYNQVHDELSVQVTDTFSAFLDNNISRLNSPTEGKKAR</sequence>
<organism evidence="5 6">
    <name type="scientific">Streptococcus pyogenes serotype M3 (strain ATCC BAA-595 / MGAS315)</name>
    <dbReference type="NCBI Taxonomy" id="198466"/>
    <lineage>
        <taxon>Bacteria</taxon>
        <taxon>Bacillati</taxon>
        <taxon>Bacillota</taxon>
        <taxon>Bacilli</taxon>
        <taxon>Lactobacillales</taxon>
        <taxon>Streptococcaceae</taxon>
        <taxon>Streptococcus</taxon>
    </lineage>
</organism>
<accession>A0A0H2UU51</accession>
<dbReference type="AlphaFoldDB" id="A0A0H2UU51"/>
<evidence type="ECO:0000313" key="6">
    <source>
        <dbReference type="Proteomes" id="UP000000564"/>
    </source>
</evidence>
<comment type="similarity">
    <text evidence="1">Belongs to the 'phage' integrase family.</text>
</comment>
<dbReference type="Proteomes" id="UP000000564">
    <property type="component" value="Chromosome"/>
</dbReference>
<protein>
    <submittedName>
        <fullName evidence="5">Putative integrase-phage-associated</fullName>
    </submittedName>
</protein>
<dbReference type="HOGENOM" id="CLU_027562_17_6_9"/>
<dbReference type="InterPro" id="IPR050090">
    <property type="entry name" value="Tyrosine_recombinase_XerCD"/>
</dbReference>
<evidence type="ECO:0000313" key="5">
    <source>
        <dbReference type="EMBL" id="AAM79288.1"/>
    </source>
</evidence>
<gene>
    <name evidence="5" type="ordered locus">SpyM3_0681</name>
</gene>
<dbReference type="InterPro" id="IPR002104">
    <property type="entry name" value="Integrase_catalytic"/>
</dbReference>
<dbReference type="PANTHER" id="PTHR30349:SF41">
    <property type="entry name" value="INTEGRASE_RECOMBINASE PROTEIN MJ0367-RELATED"/>
    <property type="match status" value="1"/>
</dbReference>
<evidence type="ECO:0000256" key="3">
    <source>
        <dbReference type="ARBA" id="ARBA00023172"/>
    </source>
</evidence>
<dbReference type="Gene3D" id="1.10.443.10">
    <property type="entry name" value="Intergrase catalytic core"/>
    <property type="match status" value="1"/>
</dbReference>
<reference evidence="5 6" key="1">
    <citation type="journal article" date="2002" name="Proc. Natl. Acad. Sci. U.S.A.">
        <title>Genome sequence of a serotype M3 strain of group A Streptococcus: phage-encoded toxins, the high-virulence phenotype, and clone emergence.</title>
        <authorList>
            <person name="Beres S.B."/>
            <person name="Sylva G.L."/>
            <person name="Barbian K.D."/>
            <person name="Lei B."/>
            <person name="Hoff J.S."/>
            <person name="Mammarella N.D."/>
            <person name="Liu M.Y."/>
            <person name="Smoot J.C."/>
            <person name="Porcella S.F."/>
            <person name="Parkins L.D."/>
            <person name="Campbell D.S."/>
            <person name="Smith T.M."/>
            <person name="McCormick J.K."/>
            <person name="Leung D.Y."/>
            <person name="Schlievert P.M."/>
            <person name="Musser J.M."/>
        </authorList>
    </citation>
    <scope>NUCLEOTIDE SEQUENCE [LARGE SCALE GENOMIC DNA]</scope>
    <source>
        <strain evidence="6">ATCC BAA-595 / MGAS315</strain>
    </source>
</reference>
<dbReference type="GO" id="GO:0015074">
    <property type="term" value="P:DNA integration"/>
    <property type="evidence" value="ECO:0007669"/>
    <property type="project" value="InterPro"/>
</dbReference>
<evidence type="ECO:0000259" key="4">
    <source>
        <dbReference type="PROSITE" id="PS51898"/>
    </source>
</evidence>
<feature type="domain" description="Tyr recombinase" evidence="4">
    <location>
        <begin position="175"/>
        <end position="375"/>
    </location>
</feature>
<dbReference type="EMBL" id="AE014074">
    <property type="protein sequence ID" value="AAM79288.1"/>
    <property type="molecule type" value="Genomic_DNA"/>
</dbReference>
<proteinExistence type="inferred from homology"/>
<dbReference type="GO" id="GO:0003677">
    <property type="term" value="F:DNA binding"/>
    <property type="evidence" value="ECO:0007669"/>
    <property type="project" value="UniProtKB-KW"/>
</dbReference>
<dbReference type="PROSITE" id="PS51898">
    <property type="entry name" value="TYR_RECOMBINASE"/>
    <property type="match status" value="1"/>
</dbReference>
<dbReference type="InterPro" id="IPR028259">
    <property type="entry name" value="AP2-like_int_N"/>
</dbReference>
<evidence type="ECO:0000256" key="1">
    <source>
        <dbReference type="ARBA" id="ARBA00008857"/>
    </source>
</evidence>
<dbReference type="SUPFAM" id="SSF56349">
    <property type="entry name" value="DNA breaking-rejoining enzymes"/>
    <property type="match status" value="1"/>
</dbReference>
<evidence type="ECO:0000256" key="2">
    <source>
        <dbReference type="ARBA" id="ARBA00023125"/>
    </source>
</evidence>
<dbReference type="InterPro" id="IPR010998">
    <property type="entry name" value="Integrase_recombinase_N"/>
</dbReference>
<dbReference type="PANTHER" id="PTHR30349">
    <property type="entry name" value="PHAGE INTEGRASE-RELATED"/>
    <property type="match status" value="1"/>
</dbReference>
<dbReference type="GO" id="GO:0006310">
    <property type="term" value="P:DNA recombination"/>
    <property type="evidence" value="ECO:0007669"/>
    <property type="project" value="UniProtKB-KW"/>
</dbReference>